<dbReference type="PROSITE" id="PS50904">
    <property type="entry name" value="PRELI_MSF1"/>
    <property type="match status" value="1"/>
</dbReference>
<dbReference type="Proteomes" id="UP000076078">
    <property type="component" value="Unassembled WGS sequence"/>
</dbReference>
<dbReference type="AlphaFoldDB" id="A0A151Z725"/>
<evidence type="ECO:0000259" key="2">
    <source>
        <dbReference type="PROSITE" id="PS50904"/>
    </source>
</evidence>
<dbReference type="PANTHER" id="PTHR11158">
    <property type="entry name" value="MSF1/PX19 RELATED"/>
    <property type="match status" value="1"/>
</dbReference>
<comment type="caution">
    <text evidence="3">The sequence shown here is derived from an EMBL/GenBank/DDBJ whole genome shotgun (WGS) entry which is preliminary data.</text>
</comment>
<feature type="domain" description="PRELI/MSF1" evidence="2">
    <location>
        <begin position="1"/>
        <end position="172"/>
    </location>
</feature>
<reference evidence="3 4" key="1">
    <citation type="submission" date="2015-12" db="EMBL/GenBank/DDBJ databases">
        <title>Dictyostelia acquired genes for synthesis and detection of signals that induce cell-type specialization by lateral gene transfer from prokaryotes.</title>
        <authorList>
            <person name="Gloeckner G."/>
            <person name="Schaap P."/>
        </authorList>
    </citation>
    <scope>NUCLEOTIDE SEQUENCE [LARGE SCALE GENOMIC DNA]</scope>
    <source>
        <strain evidence="3 4">TK</strain>
    </source>
</reference>
<gene>
    <name evidence="3" type="ORF">DLAC_09740</name>
</gene>
<evidence type="ECO:0000313" key="3">
    <source>
        <dbReference type="EMBL" id="KYQ89771.1"/>
    </source>
</evidence>
<dbReference type="InParanoid" id="A0A151Z725"/>
<dbReference type="GO" id="GO:0005758">
    <property type="term" value="C:mitochondrial intermembrane space"/>
    <property type="evidence" value="ECO:0007669"/>
    <property type="project" value="InterPro"/>
</dbReference>
<dbReference type="OrthoDB" id="407630at2759"/>
<dbReference type="Pfam" id="PF04707">
    <property type="entry name" value="PRELI"/>
    <property type="match status" value="1"/>
</dbReference>
<proteinExistence type="predicted"/>
<dbReference type="EMBL" id="LODT01000039">
    <property type="protein sequence ID" value="KYQ89771.1"/>
    <property type="molecule type" value="Genomic_DNA"/>
</dbReference>
<evidence type="ECO:0000256" key="1">
    <source>
        <dbReference type="SAM" id="Coils"/>
    </source>
</evidence>
<dbReference type="InterPro" id="IPR006797">
    <property type="entry name" value="PRELI/MSF1_dom"/>
</dbReference>
<dbReference type="OMA" id="EEVCTYT"/>
<dbReference type="STRING" id="361077.A0A151Z725"/>
<name>A0A151Z725_TIELA</name>
<keyword evidence="4" id="KW-1185">Reference proteome</keyword>
<sequence>MPLFETITHTYKHLWSDVSTGSWRKYPSPNRPDILSIDMLTKEFDPETGVLKCTKLIICKGNTPSWLQAVMGNTECFFFEETIVDPQNKKMVLTTKNLNFTNILGVEEVCTYTPHPENNEWTLFTQEAKVTSSLFGIARKMEAFCLEKFKANAHKGRKIMEDAIQKVKLEAEESLANLEATLDTLKQEVDESIQAVVFQTTKLEDQESQSNNQSKISYNNILATKLFEEEEYTKNNTKPTDTHQQQQYIFLNTLLSDTQNVLFDFDIPLLSNINTNKYHIE</sequence>
<keyword evidence="1" id="KW-0175">Coiled coil</keyword>
<feature type="coiled-coil region" evidence="1">
    <location>
        <begin position="168"/>
        <end position="195"/>
    </location>
</feature>
<evidence type="ECO:0000313" key="4">
    <source>
        <dbReference type="Proteomes" id="UP000076078"/>
    </source>
</evidence>
<organism evidence="3 4">
    <name type="scientific">Tieghemostelium lacteum</name>
    <name type="common">Slime mold</name>
    <name type="synonym">Dictyostelium lacteum</name>
    <dbReference type="NCBI Taxonomy" id="361077"/>
    <lineage>
        <taxon>Eukaryota</taxon>
        <taxon>Amoebozoa</taxon>
        <taxon>Evosea</taxon>
        <taxon>Eumycetozoa</taxon>
        <taxon>Dictyostelia</taxon>
        <taxon>Dictyosteliales</taxon>
        <taxon>Raperosteliaceae</taxon>
        <taxon>Tieghemostelium</taxon>
    </lineage>
</organism>
<dbReference type="InterPro" id="IPR037365">
    <property type="entry name" value="Slowmo/Ups"/>
</dbReference>
<accession>A0A151Z725</accession>
<protein>
    <submittedName>
        <fullName evidence="3">Slowmo family protein</fullName>
    </submittedName>
</protein>
<dbReference type="FunCoup" id="A0A151Z725">
    <property type="interactions" value="359"/>
</dbReference>